<gene>
    <name evidence="2" type="ORF">FC81_GL001777</name>
</gene>
<dbReference type="SUPFAM" id="SSF88697">
    <property type="entry name" value="PUA domain-like"/>
    <property type="match status" value="1"/>
</dbReference>
<evidence type="ECO:0000259" key="1">
    <source>
        <dbReference type="SMART" id="SM01022"/>
    </source>
</evidence>
<dbReference type="EMBL" id="AZEF01000032">
    <property type="protein sequence ID" value="KRL00942.1"/>
    <property type="molecule type" value="Genomic_DNA"/>
</dbReference>
<dbReference type="Gene3D" id="3.10.400.10">
    <property type="entry name" value="Sulfate adenylyltransferase"/>
    <property type="match status" value="1"/>
</dbReference>
<dbReference type="InterPro" id="IPR007374">
    <property type="entry name" value="ASCH_domain"/>
</dbReference>
<comment type="caution">
    <text evidence="2">The sequence shown here is derived from an EMBL/GenBank/DDBJ whole genome shotgun (WGS) entry which is preliminary data.</text>
</comment>
<dbReference type="InterPro" id="IPR015947">
    <property type="entry name" value="PUA-like_sf"/>
</dbReference>
<dbReference type="Proteomes" id="UP000051621">
    <property type="component" value="Unassembled WGS sequence"/>
</dbReference>
<feature type="domain" description="ASCH" evidence="1">
    <location>
        <begin position="28"/>
        <end position="150"/>
    </location>
</feature>
<dbReference type="OrthoDB" id="9807542at2"/>
<dbReference type="InterPro" id="IPR009326">
    <property type="entry name" value="DUF984"/>
</dbReference>
<dbReference type="SMART" id="SM01022">
    <property type="entry name" value="ASCH"/>
    <property type="match status" value="1"/>
</dbReference>
<dbReference type="PATRIC" id="fig|1423731.3.peg.1820"/>
<evidence type="ECO:0000313" key="3">
    <source>
        <dbReference type="Proteomes" id="UP000051621"/>
    </source>
</evidence>
<dbReference type="CDD" id="cd06553">
    <property type="entry name" value="ASCH_Ef3133_like"/>
    <property type="match status" value="1"/>
</dbReference>
<keyword evidence="3" id="KW-1185">Reference proteome</keyword>
<sequence length="151" mass="17368">MEKSQKIQQYWERFKTERDIQDDYYLAEQFGYGKETGDELAELIIAGIKTATSSALELYEDDEPKPKVGAYTILLDGSGLPACVIRTEKVEIVNFDKVSAAHAKREGEGDRSLKYWREGHKDFFEKEYQLTGKKFTTNIPCICETFTVVYI</sequence>
<dbReference type="RefSeq" id="WP_057745603.1">
    <property type="nucleotide sequence ID" value="NZ_AZEF01000032.1"/>
</dbReference>
<dbReference type="PIRSF" id="PIRSF021320">
    <property type="entry name" value="DUF984"/>
    <property type="match status" value="1"/>
</dbReference>
<organism evidence="2 3">
    <name type="scientific">Liquorilactobacillus capillatus DSM 19910</name>
    <dbReference type="NCBI Taxonomy" id="1423731"/>
    <lineage>
        <taxon>Bacteria</taxon>
        <taxon>Bacillati</taxon>
        <taxon>Bacillota</taxon>
        <taxon>Bacilli</taxon>
        <taxon>Lactobacillales</taxon>
        <taxon>Lactobacillaceae</taxon>
        <taxon>Liquorilactobacillus</taxon>
    </lineage>
</organism>
<dbReference type="AlphaFoldDB" id="A0A0R1LZH1"/>
<reference evidence="2 3" key="1">
    <citation type="journal article" date="2015" name="Genome Announc.">
        <title>Expanding the biotechnology potential of lactobacilli through comparative genomics of 213 strains and associated genera.</title>
        <authorList>
            <person name="Sun Z."/>
            <person name="Harris H.M."/>
            <person name="McCann A."/>
            <person name="Guo C."/>
            <person name="Argimon S."/>
            <person name="Zhang W."/>
            <person name="Yang X."/>
            <person name="Jeffery I.B."/>
            <person name="Cooney J.C."/>
            <person name="Kagawa T.F."/>
            <person name="Liu W."/>
            <person name="Song Y."/>
            <person name="Salvetti E."/>
            <person name="Wrobel A."/>
            <person name="Rasinkangas P."/>
            <person name="Parkhill J."/>
            <person name="Rea M.C."/>
            <person name="O'Sullivan O."/>
            <person name="Ritari J."/>
            <person name="Douillard F.P."/>
            <person name="Paul Ross R."/>
            <person name="Yang R."/>
            <person name="Briner A.E."/>
            <person name="Felis G.E."/>
            <person name="de Vos W.M."/>
            <person name="Barrangou R."/>
            <person name="Klaenhammer T.R."/>
            <person name="Caufield P.W."/>
            <person name="Cui Y."/>
            <person name="Zhang H."/>
            <person name="O'Toole P.W."/>
        </authorList>
    </citation>
    <scope>NUCLEOTIDE SEQUENCE [LARGE SCALE GENOMIC DNA]</scope>
    <source>
        <strain evidence="2 3">DSM 19910</strain>
    </source>
</reference>
<name>A0A0R1LZH1_9LACO</name>
<proteinExistence type="predicted"/>
<dbReference type="Pfam" id="PF04266">
    <property type="entry name" value="ASCH"/>
    <property type="match status" value="1"/>
</dbReference>
<dbReference type="PANTHER" id="PTHR39203">
    <property type="entry name" value="CYTOPLASMIC PROTEIN-RELATED"/>
    <property type="match status" value="1"/>
</dbReference>
<accession>A0A0R1LZH1</accession>
<evidence type="ECO:0000313" key="2">
    <source>
        <dbReference type="EMBL" id="KRL00942.1"/>
    </source>
</evidence>
<protein>
    <recommendedName>
        <fullName evidence="1">ASCH domain-containing protein</fullName>
    </recommendedName>
</protein>
<dbReference type="PANTHER" id="PTHR39203:SF1">
    <property type="entry name" value="CYTOPLASMIC PROTEIN"/>
    <property type="match status" value="1"/>
</dbReference>